<name>A0A1H7GYK6_9BURK</name>
<dbReference type="STRING" id="416943.SAMN05445871_0309"/>
<accession>A0A1H7GYK6</accession>
<evidence type="ECO:0000259" key="1">
    <source>
        <dbReference type="Pfam" id="PF20247"/>
    </source>
</evidence>
<feature type="domain" description="DUF6602" evidence="1">
    <location>
        <begin position="29"/>
        <end position="132"/>
    </location>
</feature>
<organism evidence="2 3">
    <name type="scientific">Paraburkholderia caballeronis</name>
    <dbReference type="NCBI Taxonomy" id="416943"/>
    <lineage>
        <taxon>Bacteria</taxon>
        <taxon>Pseudomonadati</taxon>
        <taxon>Pseudomonadota</taxon>
        <taxon>Betaproteobacteria</taxon>
        <taxon>Burkholderiales</taxon>
        <taxon>Burkholderiaceae</taxon>
        <taxon>Paraburkholderia</taxon>
    </lineage>
</organism>
<sequence length="285" mass="32554">MREKIRLRNFRLQELLSSASERMRLDLAQQLVSHPGELGREREEVVREFLRKYLPKRFEIATGFVFDAHEKVSEQVDIIIADSFRCPRFETVGGTRYFPCESVVAVGQVKSSLTSTEQFRAALLNLESVKELDRSGGGRARDQATREPIEQLANHLHQIFTFVLVTGKSLSRMIATETMMEFVLERDAHLWPNVALAMDQWLLTYCCDEGVCPNPMHARGVASQPADGQQDLVMRFYLLLARAIEVTAVANLPYTAYLHRMGDWTAEVFFSTRDTPPPYLESIPR</sequence>
<dbReference type="Proteomes" id="UP000199120">
    <property type="component" value="Unassembled WGS sequence"/>
</dbReference>
<dbReference type="AlphaFoldDB" id="A0A1H7GYK6"/>
<dbReference type="CDD" id="cd21173">
    <property type="entry name" value="NucC-like"/>
    <property type="match status" value="1"/>
</dbReference>
<dbReference type="EMBL" id="FOAJ01000002">
    <property type="protein sequence ID" value="SEK41720.1"/>
    <property type="molecule type" value="Genomic_DNA"/>
</dbReference>
<gene>
    <name evidence="2" type="ORF">SAMN05192542_10212</name>
</gene>
<evidence type="ECO:0000313" key="3">
    <source>
        <dbReference type="Proteomes" id="UP000199120"/>
    </source>
</evidence>
<evidence type="ECO:0000313" key="2">
    <source>
        <dbReference type="EMBL" id="SEK41720.1"/>
    </source>
</evidence>
<dbReference type="InterPro" id="IPR046537">
    <property type="entry name" value="DUF6602"/>
</dbReference>
<protein>
    <recommendedName>
        <fullName evidence="1">DUF6602 domain-containing protein</fullName>
    </recommendedName>
</protein>
<proteinExistence type="predicted"/>
<keyword evidence="3" id="KW-1185">Reference proteome</keyword>
<dbReference type="Pfam" id="PF20247">
    <property type="entry name" value="DUF6602"/>
    <property type="match status" value="1"/>
</dbReference>
<reference evidence="3" key="1">
    <citation type="submission" date="2016-10" db="EMBL/GenBank/DDBJ databases">
        <authorList>
            <person name="Varghese N."/>
            <person name="Submissions S."/>
        </authorList>
    </citation>
    <scope>NUCLEOTIDE SEQUENCE [LARGE SCALE GENOMIC DNA]</scope>
    <source>
        <strain evidence="3">LMG 26416</strain>
    </source>
</reference>